<gene>
    <name evidence="2" type="ORF">SDC9_89669</name>
</gene>
<evidence type="ECO:0000313" key="2">
    <source>
        <dbReference type="EMBL" id="MPM42997.1"/>
    </source>
</evidence>
<dbReference type="PANTHER" id="PTHR43471">
    <property type="entry name" value="ABC TRANSPORTER PERMEASE"/>
    <property type="match status" value="1"/>
</dbReference>
<dbReference type="GO" id="GO:0005886">
    <property type="term" value="C:plasma membrane"/>
    <property type="evidence" value="ECO:0007669"/>
    <property type="project" value="UniProtKB-SubCell"/>
</dbReference>
<evidence type="ECO:0000256" key="1">
    <source>
        <dbReference type="SAM" id="Phobius"/>
    </source>
</evidence>
<feature type="transmembrane region" description="Helical" evidence="1">
    <location>
        <begin position="125"/>
        <end position="150"/>
    </location>
</feature>
<feature type="transmembrane region" description="Helical" evidence="1">
    <location>
        <begin position="199"/>
        <end position="224"/>
    </location>
</feature>
<feature type="transmembrane region" description="Helical" evidence="1">
    <location>
        <begin position="244"/>
        <end position="262"/>
    </location>
</feature>
<keyword evidence="1" id="KW-0472">Membrane</keyword>
<comment type="caution">
    <text evidence="2">The sequence shown here is derived from an EMBL/GenBank/DDBJ whole genome shotgun (WGS) entry which is preliminary data.</text>
</comment>
<dbReference type="AlphaFoldDB" id="A0A644ZQG8"/>
<reference evidence="2" key="1">
    <citation type="submission" date="2019-08" db="EMBL/GenBank/DDBJ databases">
        <authorList>
            <person name="Kucharzyk K."/>
            <person name="Murdoch R.W."/>
            <person name="Higgins S."/>
            <person name="Loffler F."/>
        </authorList>
    </citation>
    <scope>NUCLEOTIDE SEQUENCE</scope>
</reference>
<name>A0A644ZQG8_9ZZZZ</name>
<dbReference type="EMBL" id="VSSQ01009937">
    <property type="protein sequence ID" value="MPM42997.1"/>
    <property type="molecule type" value="Genomic_DNA"/>
</dbReference>
<feature type="transmembrane region" description="Helical" evidence="1">
    <location>
        <begin position="74"/>
        <end position="91"/>
    </location>
</feature>
<proteinExistence type="predicted"/>
<dbReference type="PANTHER" id="PTHR43471:SF12">
    <property type="entry name" value="HYPOTHETICAL MEMBRANE PROTEIN, CONSERVED"/>
    <property type="match status" value="1"/>
</dbReference>
<sequence>MTVFLLEWRNLRKSNLTSTVTICGVIFLMLLFFPSMQTESMKALAGAKLEGIDPAILEALGLTNMMDFTVITNYFGYVLQYITLAVMVIVTQRAVLLLSKEEADGTIEYLYSKPVSRDEIFLQKVLALLASLFLMTVSFMAVTVAGYLMVTDYRFDKAVREAYIFYGSIFFVGLVFSSVGILISALLRGGKGTGGITIGIVFGTFILGIASLTVKQLEFLIWFSPMDWIKALKLMTEGILPEEWAVGIAVMTLSIAAAWTFYRKKDLLV</sequence>
<keyword evidence="1" id="KW-0812">Transmembrane</keyword>
<accession>A0A644ZQG8</accession>
<organism evidence="2">
    <name type="scientific">bioreactor metagenome</name>
    <dbReference type="NCBI Taxonomy" id="1076179"/>
    <lineage>
        <taxon>unclassified sequences</taxon>
        <taxon>metagenomes</taxon>
        <taxon>ecological metagenomes</taxon>
    </lineage>
</organism>
<dbReference type="Pfam" id="PF12679">
    <property type="entry name" value="ABC2_membrane_2"/>
    <property type="match status" value="1"/>
</dbReference>
<feature type="transmembrane region" description="Helical" evidence="1">
    <location>
        <begin position="16"/>
        <end position="33"/>
    </location>
</feature>
<feature type="transmembrane region" description="Helical" evidence="1">
    <location>
        <begin position="162"/>
        <end position="187"/>
    </location>
</feature>
<keyword evidence="1" id="KW-1133">Transmembrane helix</keyword>
<protein>
    <submittedName>
        <fullName evidence="2">Uncharacterized protein</fullName>
    </submittedName>
</protein>
<dbReference type="GO" id="GO:0140359">
    <property type="term" value="F:ABC-type transporter activity"/>
    <property type="evidence" value="ECO:0007669"/>
    <property type="project" value="InterPro"/>
</dbReference>